<dbReference type="InterPro" id="IPR019559">
    <property type="entry name" value="Cullin_neddylation_domain"/>
</dbReference>
<comment type="caution">
    <text evidence="3">The sequence shown here is derived from an EMBL/GenBank/DDBJ whole genome shotgun (WGS) entry which is preliminary data.</text>
</comment>
<dbReference type="GO" id="GO:0006511">
    <property type="term" value="P:ubiquitin-dependent protein catabolic process"/>
    <property type="evidence" value="ECO:0007669"/>
    <property type="project" value="InterPro"/>
</dbReference>
<accession>A0A166B5D3</accession>
<feature type="domain" description="Cullin neddylation" evidence="2">
    <location>
        <begin position="153"/>
        <end position="220"/>
    </location>
</feature>
<dbReference type="SUPFAM" id="SSF74788">
    <property type="entry name" value="Cullin repeat-like"/>
    <property type="match status" value="1"/>
</dbReference>
<dbReference type="PANTHER" id="PTHR11932">
    <property type="entry name" value="CULLIN"/>
    <property type="match status" value="1"/>
</dbReference>
<sequence length="226" mass="26829">MRNITKMLADVGYVVYQEDFEKPFIEVSADFYRGESQQYIDCCDCGEYLKKAEKRLNEEIERVSHYLDLKTEAKITNVVEKEMIENLKRCLQSLACAKGRNVLRKEPMSKDIGEDDIFFFNDKFTSKFYKVKIGTVVAQKESEPEKLETRQRVEEDRKPQIEAAIVRIMKARRVLDHNNIVTEVTKQLQSRFLPNPIIIKKRIESLIEREFLERDKEDRKLYRYLA</sequence>
<gene>
    <name evidence="3" type="ORF">DCAR_011135</name>
</gene>
<dbReference type="SUPFAM" id="SSF75632">
    <property type="entry name" value="Cullin homology domain"/>
    <property type="match status" value="1"/>
</dbReference>
<comment type="similarity">
    <text evidence="1">Belongs to the cullin family.</text>
</comment>
<dbReference type="GO" id="GO:0031625">
    <property type="term" value="F:ubiquitin protein ligase binding"/>
    <property type="evidence" value="ECO:0007669"/>
    <property type="project" value="InterPro"/>
</dbReference>
<evidence type="ECO:0000256" key="1">
    <source>
        <dbReference type="ARBA" id="ARBA00006019"/>
    </source>
</evidence>
<name>A0A166B5D3_DAUCS</name>
<dbReference type="EMBL" id="LNRQ01000003">
    <property type="protein sequence ID" value="KZN02381.1"/>
    <property type="molecule type" value="Genomic_DNA"/>
</dbReference>
<dbReference type="Gramene" id="KZN02381">
    <property type="protein sequence ID" value="KZN02381"/>
    <property type="gene ID" value="DCAR_011135"/>
</dbReference>
<dbReference type="InterPro" id="IPR036390">
    <property type="entry name" value="WH_DNA-bd_sf"/>
</dbReference>
<dbReference type="InterPro" id="IPR036317">
    <property type="entry name" value="Cullin_homology_sf"/>
</dbReference>
<dbReference type="FunFam" id="1.10.10.10:FF:000183">
    <property type="entry name" value="Cullin 3"/>
    <property type="match status" value="1"/>
</dbReference>
<proteinExistence type="inferred from homology"/>
<dbReference type="FunFam" id="1.20.1310.10:FF:000001">
    <property type="entry name" value="Cullin 3"/>
    <property type="match status" value="1"/>
</dbReference>
<dbReference type="AlphaFoldDB" id="A0A166B5D3"/>
<dbReference type="InterPro" id="IPR001373">
    <property type="entry name" value="Cullin_N"/>
</dbReference>
<dbReference type="Gene3D" id="1.20.1310.10">
    <property type="entry name" value="Cullin Repeats"/>
    <property type="match status" value="1"/>
</dbReference>
<dbReference type="SMART" id="SM00884">
    <property type="entry name" value="Cullin_Nedd8"/>
    <property type="match status" value="1"/>
</dbReference>
<dbReference type="SUPFAM" id="SSF46785">
    <property type="entry name" value="Winged helix' DNA-binding domain"/>
    <property type="match status" value="1"/>
</dbReference>
<dbReference type="STRING" id="79200.A0A166B5D3"/>
<evidence type="ECO:0000313" key="3">
    <source>
        <dbReference type="EMBL" id="KZN02381.1"/>
    </source>
</evidence>
<dbReference type="InterPro" id="IPR016159">
    <property type="entry name" value="Cullin_repeat-like_dom_sf"/>
</dbReference>
<dbReference type="Pfam" id="PF10557">
    <property type="entry name" value="Cullin_Nedd8"/>
    <property type="match status" value="1"/>
</dbReference>
<organism evidence="3">
    <name type="scientific">Daucus carota subsp. sativus</name>
    <name type="common">Carrot</name>
    <dbReference type="NCBI Taxonomy" id="79200"/>
    <lineage>
        <taxon>Eukaryota</taxon>
        <taxon>Viridiplantae</taxon>
        <taxon>Streptophyta</taxon>
        <taxon>Embryophyta</taxon>
        <taxon>Tracheophyta</taxon>
        <taxon>Spermatophyta</taxon>
        <taxon>Magnoliopsida</taxon>
        <taxon>eudicotyledons</taxon>
        <taxon>Gunneridae</taxon>
        <taxon>Pentapetalae</taxon>
        <taxon>asterids</taxon>
        <taxon>campanulids</taxon>
        <taxon>Apiales</taxon>
        <taxon>Apiaceae</taxon>
        <taxon>Apioideae</taxon>
        <taxon>Scandiceae</taxon>
        <taxon>Daucinae</taxon>
        <taxon>Daucus</taxon>
        <taxon>Daucus sect. Daucus</taxon>
    </lineage>
</organism>
<evidence type="ECO:0000259" key="2">
    <source>
        <dbReference type="SMART" id="SM00884"/>
    </source>
</evidence>
<protein>
    <recommendedName>
        <fullName evidence="2">Cullin neddylation domain-containing protein</fullName>
    </recommendedName>
</protein>
<dbReference type="InterPro" id="IPR045093">
    <property type="entry name" value="Cullin"/>
</dbReference>
<dbReference type="Pfam" id="PF00888">
    <property type="entry name" value="Cullin"/>
    <property type="match status" value="1"/>
</dbReference>
<dbReference type="InterPro" id="IPR036388">
    <property type="entry name" value="WH-like_DNA-bd_sf"/>
</dbReference>
<dbReference type="Gene3D" id="1.10.10.10">
    <property type="entry name" value="Winged helix-like DNA-binding domain superfamily/Winged helix DNA-binding domain"/>
    <property type="match status" value="1"/>
</dbReference>
<reference evidence="3" key="1">
    <citation type="journal article" date="2016" name="Nat. Genet.">
        <title>A high-quality carrot genome assembly provides new insights into carotenoid accumulation and asterid genome evolution.</title>
        <authorList>
            <person name="Iorizzo M."/>
            <person name="Ellison S."/>
            <person name="Senalik D."/>
            <person name="Zeng P."/>
            <person name="Satapoomin P."/>
            <person name="Huang J."/>
            <person name="Bowman M."/>
            <person name="Iovene M."/>
            <person name="Sanseverino W."/>
            <person name="Cavagnaro P."/>
            <person name="Yildiz M."/>
            <person name="Macko-Podgorni A."/>
            <person name="Moranska E."/>
            <person name="Grzebelus E."/>
            <person name="Grzebelus D."/>
            <person name="Ashrafi H."/>
            <person name="Zheng Z."/>
            <person name="Cheng S."/>
            <person name="Spooner D."/>
            <person name="Van Deynze A."/>
            <person name="Simon P."/>
        </authorList>
    </citation>
    <scope>NUCLEOTIDE SEQUENCE [LARGE SCALE GENOMIC DNA]</scope>
    <source>
        <tissue evidence="3">Leaf</tissue>
    </source>
</reference>